<gene>
    <name evidence="1" type="ORF">FOZ60_010304</name>
</gene>
<reference evidence="1 2" key="1">
    <citation type="submission" date="2020-04" db="EMBL/GenBank/DDBJ databases">
        <title>Perkinsus olseni comparative genomics.</title>
        <authorList>
            <person name="Bogema D.R."/>
        </authorList>
    </citation>
    <scope>NUCLEOTIDE SEQUENCE [LARGE SCALE GENOMIC DNA]</scope>
    <source>
        <strain evidence="1">00978-12</strain>
    </source>
</reference>
<protein>
    <submittedName>
        <fullName evidence="1">Uncharacterized protein</fullName>
    </submittedName>
</protein>
<evidence type="ECO:0000313" key="1">
    <source>
        <dbReference type="EMBL" id="KAF4682600.1"/>
    </source>
</evidence>
<dbReference type="Proteomes" id="UP000541610">
    <property type="component" value="Unassembled WGS sequence"/>
</dbReference>
<dbReference type="AlphaFoldDB" id="A0A7J6NGJ9"/>
<evidence type="ECO:0000313" key="2">
    <source>
        <dbReference type="Proteomes" id="UP000541610"/>
    </source>
</evidence>
<name>A0A7J6NGJ9_PEROL</name>
<accession>A0A7J6NGJ9</accession>
<proteinExistence type="predicted"/>
<dbReference type="OrthoDB" id="411430at2759"/>
<comment type="caution">
    <text evidence="1">The sequence shown here is derived from an EMBL/GenBank/DDBJ whole genome shotgun (WGS) entry which is preliminary data.</text>
</comment>
<organism evidence="1 2">
    <name type="scientific">Perkinsus olseni</name>
    <name type="common">Perkinsus atlanticus</name>
    <dbReference type="NCBI Taxonomy" id="32597"/>
    <lineage>
        <taxon>Eukaryota</taxon>
        <taxon>Sar</taxon>
        <taxon>Alveolata</taxon>
        <taxon>Perkinsozoa</taxon>
        <taxon>Perkinsea</taxon>
        <taxon>Perkinsida</taxon>
        <taxon>Perkinsidae</taxon>
        <taxon>Perkinsus</taxon>
    </lineage>
</organism>
<sequence length="295" mass="32202">MQGRCNMCFVYYPVQSVVMSDDAVEVAVGYDLSYGQVASTVKKLIPPKRYRPLGSGEVLSYSGGGILPISINPDDNEVMVLVQKLKGADDGMRLFYDFGGPKQGPQELPSVTASRHFAECTYGLLGFQPNRRSGVGAGIAYDSTLVDALFTPSETSESRLALSRASAQSWARERLVQLSGTEDQGQAIQCTHVSSRTREEVTSGPYICYLMPVHFIHASTLNYAAKLSGSGSRHFSWLPAKCITCFPIAARLSTRSLRSTLERLVPAVVEKTLLHLDGAPQTQHPCQFEVMGDRL</sequence>
<dbReference type="EMBL" id="JABANP010000419">
    <property type="protein sequence ID" value="KAF4682600.1"/>
    <property type="molecule type" value="Genomic_DNA"/>
</dbReference>